<dbReference type="InterPro" id="IPR019302">
    <property type="entry name" value="CAP12/PCTIR_TIR_dom"/>
</dbReference>
<organism evidence="2 3">
    <name type="scientific">Maledivibacter halophilus</name>
    <dbReference type="NCBI Taxonomy" id="36842"/>
    <lineage>
        <taxon>Bacteria</taxon>
        <taxon>Bacillati</taxon>
        <taxon>Bacillota</taxon>
        <taxon>Clostridia</taxon>
        <taxon>Peptostreptococcales</taxon>
        <taxon>Caminicellaceae</taxon>
        <taxon>Maledivibacter</taxon>
    </lineage>
</organism>
<proteinExistence type="predicted"/>
<reference evidence="3" key="1">
    <citation type="submission" date="2017-02" db="EMBL/GenBank/DDBJ databases">
        <authorList>
            <person name="Varghese N."/>
            <person name="Submissions S."/>
        </authorList>
    </citation>
    <scope>NUCLEOTIDE SEQUENCE [LARGE SCALE GENOMIC DNA]</scope>
    <source>
        <strain evidence="3">M1</strain>
    </source>
</reference>
<dbReference type="GO" id="GO:0050135">
    <property type="term" value="F:NADP+ nucleosidase activity"/>
    <property type="evidence" value="ECO:0007669"/>
    <property type="project" value="InterPro"/>
</dbReference>
<feature type="domain" description="CD-NTase-associated protein 12/Pycsar effector protein TIR" evidence="1">
    <location>
        <begin position="112"/>
        <end position="233"/>
    </location>
</feature>
<sequence length="258" mass="29896">MKEEKLLVELMERIKNLNFNDDVELDAIKKRMYMIISNIFGKKSKYLKDLGATSFYPMVFPASDEYKRKTWNTGQNRLINITSTMLDELKLFPSKDTNDDIDKENFDVNNRQIFLVHGHNEAMKQTVARVAEKIDFNPIILHEKENKGRTIIEKFTDYSEVGFAIVLLSGDDLGGVKSDPQTLKTRARQNVIFEMGYFIGKLGRDRVVVLYTPENDFEMPSDYSGVIYIEFDNKGVWKFELAKELKSCGYDVNLNKLL</sequence>
<keyword evidence="3" id="KW-1185">Reference proteome</keyword>
<dbReference type="Proteomes" id="UP000190285">
    <property type="component" value="Unassembled WGS sequence"/>
</dbReference>
<dbReference type="Pfam" id="PF10137">
    <property type="entry name" value="CAP12-PCTIR_TIR"/>
    <property type="match status" value="1"/>
</dbReference>
<dbReference type="AlphaFoldDB" id="A0A1T5KE88"/>
<dbReference type="RefSeq" id="WP_208985024.1">
    <property type="nucleotide sequence ID" value="NZ_FUZT01000004.1"/>
</dbReference>
<protein>
    <submittedName>
        <fullName evidence="2">Predicted nucleotide-binding protein containing TIR-like domain</fullName>
    </submittedName>
</protein>
<accession>A0A1T5KE88</accession>
<gene>
    <name evidence="2" type="ORF">SAMN02194393_01707</name>
</gene>
<dbReference type="EMBL" id="FUZT01000004">
    <property type="protein sequence ID" value="SKC61688.1"/>
    <property type="molecule type" value="Genomic_DNA"/>
</dbReference>
<evidence type="ECO:0000259" key="1">
    <source>
        <dbReference type="Pfam" id="PF10137"/>
    </source>
</evidence>
<name>A0A1T5KE88_9FIRM</name>
<evidence type="ECO:0000313" key="2">
    <source>
        <dbReference type="EMBL" id="SKC61688.1"/>
    </source>
</evidence>
<evidence type="ECO:0000313" key="3">
    <source>
        <dbReference type="Proteomes" id="UP000190285"/>
    </source>
</evidence>